<dbReference type="Gene3D" id="3.40.50.2000">
    <property type="entry name" value="Glycogen Phosphorylase B"/>
    <property type="match status" value="2"/>
</dbReference>
<reference evidence="2 3" key="1">
    <citation type="submission" date="2016-12" db="EMBL/GenBank/DDBJ databases">
        <title>The new phylogeny of genus Mycobacterium.</title>
        <authorList>
            <person name="Tortoli E."/>
            <person name="Trovato A."/>
            <person name="Cirillo D.M."/>
        </authorList>
    </citation>
    <scope>NUCLEOTIDE SEQUENCE [LARGE SCALE GENOMIC DNA]</scope>
    <source>
        <strain evidence="2 3">DSM 44223</strain>
    </source>
</reference>
<protein>
    <submittedName>
        <fullName evidence="2">Glycosyl transferase family 1</fullName>
    </submittedName>
</protein>
<evidence type="ECO:0000313" key="2">
    <source>
        <dbReference type="EMBL" id="ORB49228.1"/>
    </source>
</evidence>
<dbReference type="PANTHER" id="PTHR48050">
    <property type="entry name" value="STEROL 3-BETA-GLUCOSYLTRANSFERASE"/>
    <property type="match status" value="1"/>
</dbReference>
<comment type="caution">
    <text evidence="2">The sequence shown here is derived from an EMBL/GenBank/DDBJ whole genome shotgun (WGS) entry which is preliminary data.</text>
</comment>
<dbReference type="InterPro" id="IPR010610">
    <property type="entry name" value="EryCIII-like_C"/>
</dbReference>
<dbReference type="GO" id="GO:0016758">
    <property type="term" value="F:hexosyltransferase activity"/>
    <property type="evidence" value="ECO:0007669"/>
    <property type="project" value="UniProtKB-ARBA"/>
</dbReference>
<dbReference type="GO" id="GO:0017000">
    <property type="term" value="P:antibiotic biosynthetic process"/>
    <property type="evidence" value="ECO:0007669"/>
    <property type="project" value="UniProtKB-ARBA"/>
</dbReference>
<dbReference type="GO" id="GO:0008194">
    <property type="term" value="F:UDP-glycosyltransferase activity"/>
    <property type="evidence" value="ECO:0007669"/>
    <property type="project" value="InterPro"/>
</dbReference>
<gene>
    <name evidence="2" type="ORF">BST42_23525</name>
</gene>
<evidence type="ECO:0000313" key="3">
    <source>
        <dbReference type="Proteomes" id="UP000192534"/>
    </source>
</evidence>
<keyword evidence="3" id="KW-1185">Reference proteome</keyword>
<keyword evidence="2" id="KW-0808">Transferase</keyword>
<dbReference type="Pfam" id="PF06722">
    <property type="entry name" value="EryCIII-like_C"/>
    <property type="match status" value="1"/>
</dbReference>
<dbReference type="EMBL" id="MVIH01000015">
    <property type="protein sequence ID" value="ORB49228.1"/>
    <property type="molecule type" value="Genomic_DNA"/>
</dbReference>
<dbReference type="PANTHER" id="PTHR48050:SF13">
    <property type="entry name" value="STEROL 3-BETA-GLUCOSYLTRANSFERASE UGT80A2"/>
    <property type="match status" value="1"/>
</dbReference>
<dbReference type="FunFam" id="3.40.50.2000:FF:000009">
    <property type="entry name" value="Sterol 3-beta-glucosyltransferase UGT80A2"/>
    <property type="match status" value="1"/>
</dbReference>
<sequence length="425" mass="46466">MKFVLANWGSRGEVEPFAALGRELVRRGNEVCLVVAPDLVEFATSAGPEAVAYGPAVREIIEPHQDYFKVLFTKPWRVRELGRLVREFSTPLDRHREEAGKTLLALAKGADVLVTGMNYEGIAANVAEYHRIPFATLHHFPLRINGQVLPLLPAKLGRTVMTVADGMAWRGHRVDDDAQRLALGLPRAAAHWTRRIADSGALELQAYDAACFPGLAQEWATWNLQSPPQRPFVGGLTLELPAVDDQDVSSWVAEGTPPVFFGFGSMPIESADDTVGMIAGACARLGERALIGAGMNDFSGVPYFEHIKVVGTINYAEIFPSCRAIVHHGGSGTTNAGLRSGRPTMILWMLPDQMFWAGRLKRLKVGTGRRFLATTEKTLVKDLREILNPEHVDNARRLAAQMTTSAASAANAADLLENYARSHGR</sequence>
<dbReference type="Proteomes" id="UP000192534">
    <property type="component" value="Unassembled WGS sequence"/>
</dbReference>
<dbReference type="SUPFAM" id="SSF53756">
    <property type="entry name" value="UDP-Glycosyltransferase/glycogen phosphorylase"/>
    <property type="match status" value="1"/>
</dbReference>
<dbReference type="AlphaFoldDB" id="A0A1X0IM36"/>
<feature type="domain" description="Erythromycin biosynthesis protein CIII-like C-terminal" evidence="1">
    <location>
        <begin position="305"/>
        <end position="407"/>
    </location>
</feature>
<dbReference type="InterPro" id="IPR050426">
    <property type="entry name" value="Glycosyltransferase_28"/>
</dbReference>
<dbReference type="RefSeq" id="WP_083121737.1">
    <property type="nucleotide sequence ID" value="NZ_JACKUO010000035.1"/>
</dbReference>
<dbReference type="InterPro" id="IPR002213">
    <property type="entry name" value="UDP_glucos_trans"/>
</dbReference>
<dbReference type="CDD" id="cd03784">
    <property type="entry name" value="GT1_Gtf-like"/>
    <property type="match status" value="1"/>
</dbReference>
<accession>A0A1X0IM36</accession>
<proteinExistence type="predicted"/>
<dbReference type="OrthoDB" id="3253247at2"/>
<name>A0A1X0IM36_MYCRH</name>
<evidence type="ECO:0000259" key="1">
    <source>
        <dbReference type="Pfam" id="PF06722"/>
    </source>
</evidence>
<organism evidence="2 3">
    <name type="scientific">Mycolicibacterium rhodesiae</name>
    <name type="common">Mycobacterium rhodesiae</name>
    <dbReference type="NCBI Taxonomy" id="36814"/>
    <lineage>
        <taxon>Bacteria</taxon>
        <taxon>Bacillati</taxon>
        <taxon>Actinomycetota</taxon>
        <taxon>Actinomycetes</taxon>
        <taxon>Mycobacteriales</taxon>
        <taxon>Mycobacteriaceae</taxon>
        <taxon>Mycolicibacterium</taxon>
    </lineage>
</organism>